<dbReference type="Proteomes" id="UP001219901">
    <property type="component" value="Chromosome"/>
</dbReference>
<sequence>MSSGEIKALVFDVFGTVVDWRTSISRQAAEFGAKHGVTADWDKFADDWRAGYGAGMAKVNSGEDEWKIVDQIHRERLEVILDEYGFPNINDDELTEFNKAWHRLDGWPDATTGLTRLKSKFIISSLSNGNIALLTNMAKYANLPWDAVLSAELAGKYKRHPRAYTKTAELLGLEYDEVMLVAAHNDDLRGAIKAGLKAALVTRPDEFGDAKKPDLEPDPDFNYFAKDFHDLADQLGCD</sequence>
<evidence type="ECO:0000313" key="4">
    <source>
        <dbReference type="EMBL" id="WFG39089.1"/>
    </source>
</evidence>
<dbReference type="InterPro" id="IPR023198">
    <property type="entry name" value="PGP-like_dom2"/>
</dbReference>
<dbReference type="EMBL" id="WMBE01000001">
    <property type="protein sequence ID" value="MDG0866191.1"/>
    <property type="molecule type" value="Genomic_DNA"/>
</dbReference>
<dbReference type="Pfam" id="PF00702">
    <property type="entry name" value="Hydrolase"/>
    <property type="match status" value="1"/>
</dbReference>
<proteinExistence type="inferred from homology"/>
<dbReference type="InterPro" id="IPR006439">
    <property type="entry name" value="HAD-SF_hydro_IA"/>
</dbReference>
<dbReference type="GO" id="GO:0019120">
    <property type="term" value="F:hydrolase activity, acting on acid halide bonds, in C-halide compounds"/>
    <property type="evidence" value="ECO:0007669"/>
    <property type="project" value="InterPro"/>
</dbReference>
<dbReference type="PANTHER" id="PTHR43316">
    <property type="entry name" value="HYDROLASE, HALOACID DELAHOGENASE-RELATED"/>
    <property type="match status" value="1"/>
</dbReference>
<protein>
    <submittedName>
        <fullName evidence="4">Haloacid dehalogenase type II</fullName>
    </submittedName>
</protein>
<evidence type="ECO:0000313" key="3">
    <source>
        <dbReference type="EMBL" id="MDG0866191.1"/>
    </source>
</evidence>
<organism evidence="4 5">
    <name type="scientific">Candidatus Lucifugimonas marina</name>
    <dbReference type="NCBI Taxonomy" id="3038979"/>
    <lineage>
        <taxon>Bacteria</taxon>
        <taxon>Bacillati</taxon>
        <taxon>Chloroflexota</taxon>
        <taxon>Dehalococcoidia</taxon>
        <taxon>SAR202 cluster</taxon>
        <taxon>Candidatus Lucifugimonadales</taxon>
        <taxon>Candidatus Lucifugimonadaceae</taxon>
        <taxon>Candidatus Lucifugimonas</taxon>
    </lineage>
</organism>
<gene>
    <name evidence="3" type="ORF">GKO46_03790</name>
    <name evidence="4" type="ORF">GKO48_05470</name>
</gene>
<dbReference type="AlphaFoldDB" id="A0AAJ5ZFE3"/>
<dbReference type="InterPro" id="IPR051540">
    <property type="entry name" value="S-2-haloacid_dehalogenase"/>
</dbReference>
<keyword evidence="2" id="KW-0378">Hydrolase</keyword>
<accession>A0AAJ5ZFE3</accession>
<dbReference type="Gene3D" id="3.40.50.1000">
    <property type="entry name" value="HAD superfamily/HAD-like"/>
    <property type="match status" value="1"/>
</dbReference>
<dbReference type="InterPro" id="IPR023214">
    <property type="entry name" value="HAD_sf"/>
</dbReference>
<dbReference type="NCBIfam" id="TIGR01428">
    <property type="entry name" value="HAD_type_II"/>
    <property type="match status" value="1"/>
</dbReference>
<dbReference type="RefSeq" id="WP_342822427.1">
    <property type="nucleotide sequence ID" value="NZ_CP046146.1"/>
</dbReference>
<dbReference type="PRINTS" id="PR00413">
    <property type="entry name" value="HADHALOGNASE"/>
</dbReference>
<name>A0AAJ5ZFE3_9CHLR</name>
<dbReference type="InterPro" id="IPR006328">
    <property type="entry name" value="2-HAD"/>
</dbReference>
<comment type="similarity">
    <text evidence="1">Belongs to the HAD-like hydrolase superfamily. S-2-haloalkanoic acid dehalogenase family.</text>
</comment>
<dbReference type="PANTHER" id="PTHR43316:SF3">
    <property type="entry name" value="HALOACID DEHALOGENASE, TYPE II (AFU_ORTHOLOGUE AFUA_2G07750)-RELATED"/>
    <property type="match status" value="1"/>
</dbReference>
<reference evidence="4" key="2">
    <citation type="journal article" date="2023" name="Nat. Commun.">
        <title>Cultivation of marine bacteria of the SAR202 clade.</title>
        <authorList>
            <person name="Lim Y."/>
            <person name="Seo J.H."/>
            <person name="Giovannoni S.J."/>
            <person name="Kang I."/>
            <person name="Cho J.C."/>
        </authorList>
    </citation>
    <scope>NUCLEOTIDE SEQUENCE</scope>
    <source>
        <strain evidence="4">JH1073</strain>
    </source>
</reference>
<dbReference type="NCBIfam" id="TIGR01493">
    <property type="entry name" value="HAD-SF-IA-v2"/>
    <property type="match status" value="1"/>
</dbReference>
<evidence type="ECO:0000256" key="2">
    <source>
        <dbReference type="ARBA" id="ARBA00022801"/>
    </source>
</evidence>
<dbReference type="InterPro" id="IPR036412">
    <property type="entry name" value="HAD-like_sf"/>
</dbReference>
<keyword evidence="5" id="KW-1185">Reference proteome</keyword>
<reference evidence="5 6" key="1">
    <citation type="submission" date="2019-11" db="EMBL/GenBank/DDBJ databases">
        <authorList>
            <person name="Cho J.-C."/>
        </authorList>
    </citation>
    <scope>NUCLEOTIDE SEQUENCE [LARGE SCALE GENOMIC DNA]</scope>
    <source>
        <strain evidence="4 5">JH1073</strain>
        <strain evidence="3 6">JH702</strain>
    </source>
</reference>
<evidence type="ECO:0000256" key="1">
    <source>
        <dbReference type="ARBA" id="ARBA00008106"/>
    </source>
</evidence>
<dbReference type="SUPFAM" id="SSF56784">
    <property type="entry name" value="HAD-like"/>
    <property type="match status" value="1"/>
</dbReference>
<evidence type="ECO:0000313" key="6">
    <source>
        <dbReference type="Proteomes" id="UP001321249"/>
    </source>
</evidence>
<dbReference type="CDD" id="cd02588">
    <property type="entry name" value="HAD_L2-DEX"/>
    <property type="match status" value="1"/>
</dbReference>
<dbReference type="EMBL" id="CP046147">
    <property type="protein sequence ID" value="WFG39089.1"/>
    <property type="molecule type" value="Genomic_DNA"/>
</dbReference>
<dbReference type="Gene3D" id="1.10.150.240">
    <property type="entry name" value="Putative phosphatase, domain 2"/>
    <property type="match status" value="1"/>
</dbReference>
<evidence type="ECO:0000313" key="5">
    <source>
        <dbReference type="Proteomes" id="UP001219901"/>
    </source>
</evidence>
<reference evidence="5" key="3">
    <citation type="submission" date="2023-06" db="EMBL/GenBank/DDBJ databases">
        <title>Pangenomics reveal diversification of enzyme families and niche specialization in globally abundant SAR202 bacteria.</title>
        <authorList>
            <person name="Saw J.H.W."/>
        </authorList>
    </citation>
    <scope>NUCLEOTIDE SEQUENCE [LARGE SCALE GENOMIC DNA]</scope>
    <source>
        <strain evidence="5">JH1073</strain>
    </source>
</reference>
<dbReference type="Proteomes" id="UP001321249">
    <property type="component" value="Unassembled WGS sequence"/>
</dbReference>